<dbReference type="PANTHER" id="PTHR42840:SF3">
    <property type="entry name" value="BINDING ROSSMANN FOLD OXIDOREDUCTASE, PUTATIVE (AFU_ORTHOLOGUE AFUA_2G10240)-RELATED"/>
    <property type="match status" value="1"/>
</dbReference>
<dbReference type="AlphaFoldDB" id="U2Z5J3"/>
<dbReference type="Pfam" id="PF01408">
    <property type="entry name" value="GFO_IDH_MocA"/>
    <property type="match status" value="1"/>
</dbReference>
<evidence type="ECO:0000313" key="5">
    <source>
        <dbReference type="EMBL" id="GAD56307.1"/>
    </source>
</evidence>
<keyword evidence="6" id="KW-1185">Reference proteome</keyword>
<dbReference type="STRING" id="1337093.MBELCI_2359"/>
<dbReference type="eggNOG" id="COG0673">
    <property type="taxonomic scope" value="Bacteria"/>
</dbReference>
<comment type="similarity">
    <text evidence="1">Belongs to the Gfo/Idh/MocA family.</text>
</comment>
<evidence type="ECO:0000256" key="1">
    <source>
        <dbReference type="ARBA" id="ARBA00010928"/>
    </source>
</evidence>
<dbReference type="Gene3D" id="3.40.50.720">
    <property type="entry name" value="NAD(P)-binding Rossmann-like Domain"/>
    <property type="match status" value="1"/>
</dbReference>
<reference evidence="5" key="1">
    <citation type="journal article" date="2013" name="Genome Announc.">
        <title>Draft Genome Sequence of Loktanella cinnabarina LL-001T, Isolated from Deep-Sea Floor Sediment.</title>
        <authorList>
            <person name="Nishi S."/>
            <person name="Tsubouchi T."/>
            <person name="Takaki Y."/>
            <person name="Koyanagi R."/>
            <person name="Satoh N."/>
            <person name="Maruyama T."/>
            <person name="Hatada Y."/>
        </authorList>
    </citation>
    <scope>NUCLEOTIDE SEQUENCE [LARGE SCALE GENOMIC DNA]</scope>
    <source>
        <strain evidence="5">LL-001</strain>
    </source>
</reference>
<evidence type="ECO:0000259" key="3">
    <source>
        <dbReference type="Pfam" id="PF01408"/>
    </source>
</evidence>
<dbReference type="PANTHER" id="PTHR42840">
    <property type="entry name" value="NAD(P)-BINDING ROSSMANN-FOLD SUPERFAMILY PROTEIN-RELATED"/>
    <property type="match status" value="1"/>
</dbReference>
<dbReference type="Gene3D" id="3.30.360.10">
    <property type="entry name" value="Dihydrodipicolinate Reductase, domain 2"/>
    <property type="match status" value="1"/>
</dbReference>
<dbReference type="EMBL" id="BATB01000033">
    <property type="protein sequence ID" value="GAD56307.1"/>
    <property type="molecule type" value="Genomic_DNA"/>
</dbReference>
<keyword evidence="2" id="KW-0560">Oxidoreductase</keyword>
<proteinExistence type="inferred from homology"/>
<feature type="domain" description="Gfo/Idh/MocA-like oxidoreductase N-terminal" evidence="3">
    <location>
        <begin position="97"/>
        <end position="214"/>
    </location>
</feature>
<dbReference type="SUPFAM" id="SSF55347">
    <property type="entry name" value="Glyceraldehyde-3-phosphate dehydrogenase-like, C-terminal domain"/>
    <property type="match status" value="1"/>
</dbReference>
<evidence type="ECO:0000259" key="4">
    <source>
        <dbReference type="Pfam" id="PF22725"/>
    </source>
</evidence>
<dbReference type="InterPro" id="IPR055170">
    <property type="entry name" value="GFO_IDH_MocA-like_dom"/>
</dbReference>
<gene>
    <name evidence="5" type="ORF">MBELCI_2359</name>
</gene>
<organism evidence="5 6">
    <name type="scientific">Limimaricola cinnabarinus LL-001</name>
    <dbReference type="NCBI Taxonomy" id="1337093"/>
    <lineage>
        <taxon>Bacteria</taxon>
        <taxon>Pseudomonadati</taxon>
        <taxon>Pseudomonadota</taxon>
        <taxon>Alphaproteobacteria</taxon>
        <taxon>Rhodobacterales</taxon>
        <taxon>Paracoccaceae</taxon>
        <taxon>Limimaricola</taxon>
    </lineage>
</organism>
<dbReference type="NCBIfam" id="TIGR04380">
    <property type="entry name" value="myo_inos_iolG"/>
    <property type="match status" value="1"/>
</dbReference>
<feature type="domain" description="GFO/IDH/MocA-like oxidoreductase" evidence="4">
    <location>
        <begin position="222"/>
        <end position="342"/>
    </location>
</feature>
<dbReference type="InterPro" id="IPR036291">
    <property type="entry name" value="NAD(P)-bd_dom_sf"/>
</dbReference>
<dbReference type="InterPro" id="IPR000683">
    <property type="entry name" value="Gfo/Idh/MocA-like_OxRdtase_N"/>
</dbReference>
<dbReference type="InterPro" id="IPR030827">
    <property type="entry name" value="Myo_inos_IolG"/>
</dbReference>
<dbReference type="GO" id="GO:0016491">
    <property type="term" value="F:oxidoreductase activity"/>
    <property type="evidence" value="ECO:0007669"/>
    <property type="project" value="UniProtKB-KW"/>
</dbReference>
<evidence type="ECO:0000256" key="2">
    <source>
        <dbReference type="ARBA" id="ARBA00023002"/>
    </source>
</evidence>
<evidence type="ECO:0000313" key="6">
    <source>
        <dbReference type="Proteomes" id="UP000016566"/>
    </source>
</evidence>
<dbReference type="Pfam" id="PF22725">
    <property type="entry name" value="GFO_IDH_MocA_C3"/>
    <property type="match status" value="1"/>
</dbReference>
<protein>
    <submittedName>
        <fullName evidence="5">Myo-inositol 2-dehydrogenase</fullName>
    </submittedName>
</protein>
<dbReference type="Proteomes" id="UP000016566">
    <property type="component" value="Unassembled WGS sequence"/>
</dbReference>
<name>U2Z5J3_9RHOB</name>
<accession>U2Z5J3</accession>
<dbReference type="SUPFAM" id="SSF51735">
    <property type="entry name" value="NAD(P)-binding Rossmann-fold domains"/>
    <property type="match status" value="1"/>
</dbReference>
<sequence>MPDVAGTMIRAGKDGRAQDWTQLPLRADEFVPGSNLAVSWRPARASAASPRIAAFVTPVRSDFTDEFAAEAVNYAMDPRRGRAVASRPDTVPKGTPMKVALFGAGRIGKVHAASIKMDPRCELVAVTDVMTEAAEALAHEHGIAARRADEILADPSIDAILIASSTNTHADLIEAGAKVGKAIFCEKPIDLDLKRALEIGRIANTHDKPMMMGFNRRFDPNFAAVKAALEAGEVGKGELLAVTSYDPAPPPVSYIKVSGGLYRDMMIHDFDMCAFLFGMPKSVMAHGSCLVDPEIGAAGDIDTAVVVLTYEDGRIATIRNSRRAPYGYDQRVELLGSEGTLEARNEIENTVVKSTAVGTVSAKPVFFFLERYMRAYAIEWSAFVDACVEGKPVPATVQDGVNALALAEAANLSFREGRPIEITSAMTGA</sequence>
<dbReference type="GO" id="GO:0000166">
    <property type="term" value="F:nucleotide binding"/>
    <property type="evidence" value="ECO:0007669"/>
    <property type="project" value="InterPro"/>
</dbReference>
<comment type="caution">
    <text evidence="5">The sequence shown here is derived from an EMBL/GenBank/DDBJ whole genome shotgun (WGS) entry which is preliminary data.</text>
</comment>